<keyword evidence="5" id="KW-1185">Reference proteome</keyword>
<dbReference type="Pfam" id="PF01381">
    <property type="entry name" value="HTH_3"/>
    <property type="match status" value="1"/>
</dbReference>
<dbReference type="PROSITE" id="PS50943">
    <property type="entry name" value="HTH_CROC1"/>
    <property type="match status" value="1"/>
</dbReference>
<sequence length="69" mass="7951">MENYRKILGRNVRAARKDLGWSQEDLAFETDIDRTYISGIERGVRNPSLDMLVKLAKTLKMTSPALLRK</sequence>
<gene>
    <name evidence="4" type="ORF">CAK95_04840</name>
</gene>
<dbReference type="KEGG" id="psin:CAK95_04840"/>
<dbReference type="CDD" id="cd00093">
    <property type="entry name" value="HTH_XRE"/>
    <property type="match status" value="1"/>
</dbReference>
<keyword evidence="1" id="KW-0805">Transcription regulation</keyword>
<dbReference type="GO" id="GO:0003677">
    <property type="term" value="F:DNA binding"/>
    <property type="evidence" value="ECO:0007669"/>
    <property type="project" value="UniProtKB-KW"/>
</dbReference>
<accession>A0A1W6ZM61</accession>
<dbReference type="GO" id="GO:0005829">
    <property type="term" value="C:cytosol"/>
    <property type="evidence" value="ECO:0007669"/>
    <property type="project" value="TreeGrafter"/>
</dbReference>
<proteinExistence type="predicted"/>
<reference evidence="4 5" key="1">
    <citation type="submission" date="2017-05" db="EMBL/GenBank/DDBJ databases">
        <title>Full genome sequence of Pseudorhodoplanes sinuspersici.</title>
        <authorList>
            <person name="Dastgheib S.M.M."/>
            <person name="Shavandi M."/>
            <person name="Tirandaz H."/>
        </authorList>
    </citation>
    <scope>NUCLEOTIDE SEQUENCE [LARGE SCALE GENOMIC DNA]</scope>
    <source>
        <strain evidence="4 5">RIPI110</strain>
    </source>
</reference>
<dbReference type="InterPro" id="IPR050807">
    <property type="entry name" value="TransReg_Diox_bact_type"/>
</dbReference>
<dbReference type="AlphaFoldDB" id="A0A1W6ZM61"/>
<name>A0A1W6ZM61_9HYPH</name>
<dbReference type="SUPFAM" id="SSF47413">
    <property type="entry name" value="lambda repressor-like DNA-binding domains"/>
    <property type="match status" value="1"/>
</dbReference>
<dbReference type="Proteomes" id="UP000194137">
    <property type="component" value="Chromosome"/>
</dbReference>
<keyword evidence="2" id="KW-0238">DNA-binding</keyword>
<dbReference type="SMART" id="SM00530">
    <property type="entry name" value="HTH_XRE"/>
    <property type="match status" value="1"/>
</dbReference>
<evidence type="ECO:0000256" key="3">
    <source>
        <dbReference type="ARBA" id="ARBA00023163"/>
    </source>
</evidence>
<dbReference type="PANTHER" id="PTHR46797">
    <property type="entry name" value="HTH-TYPE TRANSCRIPTIONAL REGULATOR"/>
    <property type="match status" value="1"/>
</dbReference>
<dbReference type="STRING" id="1235591.CAK95_04840"/>
<dbReference type="InterPro" id="IPR010982">
    <property type="entry name" value="Lambda_DNA-bd_dom_sf"/>
</dbReference>
<evidence type="ECO:0000256" key="1">
    <source>
        <dbReference type="ARBA" id="ARBA00023015"/>
    </source>
</evidence>
<evidence type="ECO:0000256" key="2">
    <source>
        <dbReference type="ARBA" id="ARBA00023125"/>
    </source>
</evidence>
<dbReference type="PANTHER" id="PTHR46797:SF23">
    <property type="entry name" value="HTH-TYPE TRANSCRIPTIONAL REGULATOR SUTR"/>
    <property type="match status" value="1"/>
</dbReference>
<dbReference type="EMBL" id="CP021112">
    <property type="protein sequence ID" value="ARP98488.1"/>
    <property type="molecule type" value="Genomic_DNA"/>
</dbReference>
<protein>
    <submittedName>
        <fullName evidence="4">XRE family transcriptional regulator</fullName>
    </submittedName>
</protein>
<keyword evidence="3" id="KW-0804">Transcription</keyword>
<dbReference type="InterPro" id="IPR001387">
    <property type="entry name" value="Cro/C1-type_HTH"/>
</dbReference>
<evidence type="ECO:0000313" key="4">
    <source>
        <dbReference type="EMBL" id="ARP98488.1"/>
    </source>
</evidence>
<dbReference type="RefSeq" id="WP_086086910.1">
    <property type="nucleotide sequence ID" value="NZ_CP021112.1"/>
</dbReference>
<dbReference type="OrthoDB" id="2986852at2"/>
<evidence type="ECO:0000313" key="5">
    <source>
        <dbReference type="Proteomes" id="UP000194137"/>
    </source>
</evidence>
<organism evidence="4 5">
    <name type="scientific">Pseudorhodoplanes sinuspersici</name>
    <dbReference type="NCBI Taxonomy" id="1235591"/>
    <lineage>
        <taxon>Bacteria</taxon>
        <taxon>Pseudomonadati</taxon>
        <taxon>Pseudomonadota</taxon>
        <taxon>Alphaproteobacteria</taxon>
        <taxon>Hyphomicrobiales</taxon>
        <taxon>Pseudorhodoplanes</taxon>
    </lineage>
</organism>
<dbReference type="Gene3D" id="1.10.260.40">
    <property type="entry name" value="lambda repressor-like DNA-binding domains"/>
    <property type="match status" value="1"/>
</dbReference>
<dbReference type="GO" id="GO:0003700">
    <property type="term" value="F:DNA-binding transcription factor activity"/>
    <property type="evidence" value="ECO:0007669"/>
    <property type="project" value="TreeGrafter"/>
</dbReference>